<reference evidence="2" key="1">
    <citation type="submission" date="2020-05" db="EMBL/GenBank/DDBJ databases">
        <authorList>
            <person name="Chiriac C."/>
            <person name="Salcher M."/>
            <person name="Ghai R."/>
            <person name="Kavagutti S V."/>
        </authorList>
    </citation>
    <scope>NUCLEOTIDE SEQUENCE</scope>
</reference>
<organism evidence="2">
    <name type="scientific">uncultured Caudovirales phage</name>
    <dbReference type="NCBI Taxonomy" id="2100421"/>
    <lineage>
        <taxon>Viruses</taxon>
        <taxon>Duplodnaviria</taxon>
        <taxon>Heunggongvirae</taxon>
        <taxon>Uroviricota</taxon>
        <taxon>Caudoviricetes</taxon>
        <taxon>Peduoviridae</taxon>
        <taxon>Maltschvirus</taxon>
        <taxon>Maltschvirus maltsch</taxon>
    </lineage>
</organism>
<evidence type="ECO:0000259" key="1">
    <source>
        <dbReference type="Pfam" id="PF14090"/>
    </source>
</evidence>
<gene>
    <name evidence="2" type="ORF">UFOVP240_159</name>
</gene>
<proteinExistence type="predicted"/>
<name>A0A6J7X2A9_9CAUD</name>
<accession>A0A6J7X2A9</accession>
<protein>
    <submittedName>
        <fullName evidence="2">Helix-turn-helix domain containing protein</fullName>
    </submittedName>
</protein>
<sequence>MSKQEMLLNQLNSGKSFTAKQIKSSFGIAHPASAIRNLREQGHCVYTNTSKLYDGTPTVKYRIGVPSKRIVRLANAIAGASAFTAQRS</sequence>
<dbReference type="Pfam" id="PF14090">
    <property type="entry name" value="HTH_39"/>
    <property type="match status" value="1"/>
</dbReference>
<dbReference type="EMBL" id="LR798293">
    <property type="protein sequence ID" value="CAB5221423.1"/>
    <property type="molecule type" value="Genomic_DNA"/>
</dbReference>
<evidence type="ECO:0000313" key="2">
    <source>
        <dbReference type="EMBL" id="CAB5221423.1"/>
    </source>
</evidence>
<feature type="domain" description="Winged helix-turn-helix" evidence="1">
    <location>
        <begin position="4"/>
        <end position="64"/>
    </location>
</feature>
<dbReference type="InterPro" id="IPR055245">
    <property type="entry name" value="HTH_proteobacteria"/>
</dbReference>